<proteinExistence type="predicted"/>
<evidence type="ECO:0000313" key="3">
    <source>
        <dbReference type="Proteomes" id="UP000000763"/>
    </source>
</evidence>
<evidence type="ECO:0000313" key="2">
    <source>
        <dbReference type="EMBL" id="BAD68529.1"/>
    </source>
</evidence>
<reference evidence="3" key="2">
    <citation type="journal article" date="2008" name="Nucleic Acids Res.">
        <title>The rice annotation project database (RAP-DB): 2008 update.</title>
        <authorList>
            <consortium name="The rice annotation project (RAP)"/>
        </authorList>
    </citation>
    <scope>GENOME REANNOTATION</scope>
    <source>
        <strain evidence="3">cv. Nipponbare</strain>
    </source>
</reference>
<organism evidence="2 3">
    <name type="scientific">Oryza sativa subsp. japonica</name>
    <name type="common">Rice</name>
    <dbReference type="NCBI Taxonomy" id="39947"/>
    <lineage>
        <taxon>Eukaryota</taxon>
        <taxon>Viridiplantae</taxon>
        <taxon>Streptophyta</taxon>
        <taxon>Embryophyta</taxon>
        <taxon>Tracheophyta</taxon>
        <taxon>Spermatophyta</taxon>
        <taxon>Magnoliopsida</taxon>
        <taxon>Liliopsida</taxon>
        <taxon>Poales</taxon>
        <taxon>Poaceae</taxon>
        <taxon>BOP clade</taxon>
        <taxon>Oryzoideae</taxon>
        <taxon>Oryzeae</taxon>
        <taxon>Oryzinae</taxon>
        <taxon>Oryza</taxon>
        <taxon>Oryza sativa</taxon>
    </lineage>
</organism>
<name>Q5VPU6_ORYSJ</name>
<reference evidence="3" key="1">
    <citation type="journal article" date="2005" name="Nature">
        <title>The map-based sequence of the rice genome.</title>
        <authorList>
            <consortium name="International rice genome sequencing project (IRGSP)"/>
            <person name="Matsumoto T."/>
            <person name="Wu J."/>
            <person name="Kanamori H."/>
            <person name="Katayose Y."/>
            <person name="Fujisawa M."/>
            <person name="Namiki N."/>
            <person name="Mizuno H."/>
            <person name="Yamamoto K."/>
            <person name="Antonio B.A."/>
            <person name="Baba T."/>
            <person name="Sakata K."/>
            <person name="Nagamura Y."/>
            <person name="Aoki H."/>
            <person name="Arikawa K."/>
            <person name="Arita K."/>
            <person name="Bito T."/>
            <person name="Chiden Y."/>
            <person name="Fujitsuka N."/>
            <person name="Fukunaka R."/>
            <person name="Hamada M."/>
            <person name="Harada C."/>
            <person name="Hayashi A."/>
            <person name="Hijishita S."/>
            <person name="Honda M."/>
            <person name="Hosokawa S."/>
            <person name="Ichikawa Y."/>
            <person name="Idonuma A."/>
            <person name="Iijima M."/>
            <person name="Ikeda M."/>
            <person name="Ikeno M."/>
            <person name="Ito K."/>
            <person name="Ito S."/>
            <person name="Ito T."/>
            <person name="Ito Y."/>
            <person name="Ito Y."/>
            <person name="Iwabuchi A."/>
            <person name="Kamiya K."/>
            <person name="Karasawa W."/>
            <person name="Kurita K."/>
            <person name="Katagiri S."/>
            <person name="Kikuta A."/>
            <person name="Kobayashi H."/>
            <person name="Kobayashi N."/>
            <person name="Machita K."/>
            <person name="Maehara T."/>
            <person name="Masukawa M."/>
            <person name="Mizubayashi T."/>
            <person name="Mukai Y."/>
            <person name="Nagasaki H."/>
            <person name="Nagata Y."/>
            <person name="Naito S."/>
            <person name="Nakashima M."/>
            <person name="Nakama Y."/>
            <person name="Nakamichi Y."/>
            <person name="Nakamura M."/>
            <person name="Meguro A."/>
            <person name="Negishi M."/>
            <person name="Ohta I."/>
            <person name="Ohta T."/>
            <person name="Okamoto M."/>
            <person name="Ono N."/>
            <person name="Saji S."/>
            <person name="Sakaguchi M."/>
            <person name="Sakai K."/>
            <person name="Shibata M."/>
            <person name="Shimokawa T."/>
            <person name="Song J."/>
            <person name="Takazaki Y."/>
            <person name="Terasawa K."/>
            <person name="Tsugane M."/>
            <person name="Tsuji K."/>
            <person name="Ueda S."/>
            <person name="Waki K."/>
            <person name="Yamagata H."/>
            <person name="Yamamoto M."/>
            <person name="Yamamoto S."/>
            <person name="Yamane H."/>
            <person name="Yoshiki S."/>
            <person name="Yoshihara R."/>
            <person name="Yukawa K."/>
            <person name="Zhong H."/>
            <person name="Yano M."/>
            <person name="Yuan Q."/>
            <person name="Ouyang S."/>
            <person name="Liu J."/>
            <person name="Jones K.M."/>
            <person name="Gansberger K."/>
            <person name="Moffat K."/>
            <person name="Hill J."/>
            <person name="Bera J."/>
            <person name="Fadrosh D."/>
            <person name="Jin S."/>
            <person name="Johri S."/>
            <person name="Kim M."/>
            <person name="Overton L."/>
            <person name="Reardon M."/>
            <person name="Tsitrin T."/>
            <person name="Vuong H."/>
            <person name="Weaver B."/>
            <person name="Ciecko A."/>
            <person name="Tallon L."/>
            <person name="Jackson J."/>
            <person name="Pai G."/>
            <person name="Aken S.V."/>
            <person name="Utterback T."/>
            <person name="Reidmuller S."/>
            <person name="Feldblyum T."/>
            <person name="Hsiao J."/>
            <person name="Zismann V."/>
            <person name="Iobst S."/>
            <person name="de Vazeille A.R."/>
            <person name="Buell C.R."/>
            <person name="Ying K."/>
            <person name="Li Y."/>
            <person name="Lu T."/>
            <person name="Huang Y."/>
            <person name="Zhao Q."/>
            <person name="Feng Q."/>
            <person name="Zhang L."/>
            <person name="Zhu J."/>
            <person name="Weng Q."/>
            <person name="Mu J."/>
            <person name="Lu Y."/>
            <person name="Fan D."/>
            <person name="Liu Y."/>
            <person name="Guan J."/>
            <person name="Zhang Y."/>
            <person name="Yu S."/>
            <person name="Liu X."/>
            <person name="Zhang Y."/>
            <person name="Hong G."/>
            <person name="Han B."/>
            <person name="Choisne N."/>
            <person name="Demange N."/>
            <person name="Orjeda G."/>
            <person name="Samain S."/>
            <person name="Cattolico L."/>
            <person name="Pelletier E."/>
            <person name="Couloux A."/>
            <person name="Segurens B."/>
            <person name="Wincker P."/>
            <person name="D'Hont A."/>
            <person name="Scarpelli C."/>
            <person name="Weissenbach J."/>
            <person name="Salanoubat M."/>
            <person name="Quetier F."/>
            <person name="Yu Y."/>
            <person name="Kim H.R."/>
            <person name="Rambo T."/>
            <person name="Currie J."/>
            <person name="Collura K."/>
            <person name="Luo M."/>
            <person name="Yang T."/>
            <person name="Ammiraju J.S.S."/>
            <person name="Engler F."/>
            <person name="Soderlund C."/>
            <person name="Wing R.A."/>
            <person name="Palmer L.E."/>
            <person name="de la Bastide M."/>
            <person name="Spiegel L."/>
            <person name="Nascimento L."/>
            <person name="Zutavern T."/>
            <person name="O'Shaughnessy A."/>
            <person name="Dike S."/>
            <person name="Dedhia N."/>
            <person name="Preston R."/>
            <person name="Balija V."/>
            <person name="McCombie W.R."/>
            <person name="Chow T."/>
            <person name="Chen H."/>
            <person name="Chung M."/>
            <person name="Chen C."/>
            <person name="Shaw J."/>
            <person name="Wu H."/>
            <person name="Hsiao K."/>
            <person name="Chao Y."/>
            <person name="Chu M."/>
            <person name="Cheng C."/>
            <person name="Hour A."/>
            <person name="Lee P."/>
            <person name="Lin S."/>
            <person name="Lin Y."/>
            <person name="Liou J."/>
            <person name="Liu S."/>
            <person name="Hsing Y."/>
            <person name="Raghuvanshi S."/>
            <person name="Mohanty A."/>
            <person name="Bharti A.K."/>
            <person name="Gaur A."/>
            <person name="Gupta V."/>
            <person name="Kumar D."/>
            <person name="Ravi V."/>
            <person name="Vij S."/>
            <person name="Kapur A."/>
            <person name="Khurana P."/>
            <person name="Khurana P."/>
            <person name="Khurana J.P."/>
            <person name="Tyagi A.K."/>
            <person name="Gaikwad K."/>
            <person name="Singh A."/>
            <person name="Dalal V."/>
            <person name="Srivastava S."/>
            <person name="Dixit A."/>
            <person name="Pal A.K."/>
            <person name="Ghazi I.A."/>
            <person name="Yadav M."/>
            <person name="Pandit A."/>
            <person name="Bhargava A."/>
            <person name="Sureshbabu K."/>
            <person name="Batra K."/>
            <person name="Sharma T.R."/>
            <person name="Mohapatra T."/>
            <person name="Singh N.K."/>
            <person name="Messing J."/>
            <person name="Nelson A.B."/>
            <person name="Fuks G."/>
            <person name="Kavchok S."/>
            <person name="Keizer G."/>
            <person name="Linton E."/>
            <person name="Llaca V."/>
            <person name="Song R."/>
            <person name="Tanyolac B."/>
            <person name="Young S."/>
            <person name="Ho-Il K."/>
            <person name="Hahn J.H."/>
            <person name="Sangsakoo G."/>
            <person name="Vanavichit A."/>
            <person name="de Mattos Luiz.A.T."/>
            <person name="Zimmer P.D."/>
            <person name="Malone G."/>
            <person name="Dellagostin O."/>
            <person name="de Oliveira A.C."/>
            <person name="Bevan M."/>
            <person name="Bancroft I."/>
            <person name="Minx P."/>
            <person name="Cordum H."/>
            <person name="Wilson R."/>
            <person name="Cheng Z."/>
            <person name="Jin W."/>
            <person name="Jiang J."/>
            <person name="Leong S.A."/>
            <person name="Iwama H."/>
            <person name="Gojobori T."/>
            <person name="Itoh T."/>
            <person name="Niimura Y."/>
            <person name="Fujii Y."/>
            <person name="Habara T."/>
            <person name="Sakai H."/>
            <person name="Sato Y."/>
            <person name="Wilson G."/>
            <person name="Kumar K."/>
            <person name="McCouch S."/>
            <person name="Juretic N."/>
            <person name="Hoen D."/>
            <person name="Wright S."/>
            <person name="Bruskiewich R."/>
            <person name="Bureau T."/>
            <person name="Miyao A."/>
            <person name="Hirochika H."/>
            <person name="Nishikawa T."/>
            <person name="Kadowaki K."/>
            <person name="Sugiura M."/>
            <person name="Burr B."/>
            <person name="Sasaki T."/>
        </authorList>
    </citation>
    <scope>NUCLEOTIDE SEQUENCE [LARGE SCALE GENOMIC DNA]</scope>
    <source>
        <strain evidence="3">cv. Nipponbare</strain>
    </source>
</reference>
<feature type="region of interest" description="Disordered" evidence="1">
    <location>
        <begin position="65"/>
        <end position="88"/>
    </location>
</feature>
<feature type="region of interest" description="Disordered" evidence="1">
    <location>
        <begin position="106"/>
        <end position="145"/>
    </location>
</feature>
<protein>
    <submittedName>
        <fullName evidence="2">Uncharacterized protein</fullName>
    </submittedName>
</protein>
<dbReference type="EMBL" id="AP003540">
    <property type="protein sequence ID" value="BAD68529.1"/>
    <property type="molecule type" value="Genomic_DNA"/>
</dbReference>
<dbReference type="Proteomes" id="UP000000763">
    <property type="component" value="Chromosome 6"/>
</dbReference>
<feature type="compositionally biased region" description="Basic and acidic residues" evidence="1">
    <location>
        <begin position="130"/>
        <end position="145"/>
    </location>
</feature>
<dbReference type="AlphaFoldDB" id="Q5VPU6"/>
<accession>Q5VPU6</accession>
<evidence type="ECO:0000256" key="1">
    <source>
        <dbReference type="SAM" id="MobiDB-lite"/>
    </source>
</evidence>
<gene>
    <name evidence="2" type="primary">P0450D12.17</name>
</gene>
<sequence length="145" mass="15860">MAHPPNPSAHVNSSVSMRSSLGTADENQFLEMALRLSEFGQVDENGIPWLSIKAVITNQKEELRWNSSSSLPDGIRQSSRKAKGGIQFPHDAASCGELREWLEDEGGSGLWNPGKMRHGSGTVTNGGMGERMHEANISDEEKDRI</sequence>